<dbReference type="PROSITE" id="PS51462">
    <property type="entry name" value="NUDIX"/>
    <property type="match status" value="1"/>
</dbReference>
<evidence type="ECO:0000259" key="6">
    <source>
        <dbReference type="PROSITE" id="PS51462"/>
    </source>
</evidence>
<organism evidence="7 8">
    <name type="scientific">Paenibacillus albus</name>
    <dbReference type="NCBI Taxonomy" id="2495582"/>
    <lineage>
        <taxon>Bacteria</taxon>
        <taxon>Bacillati</taxon>
        <taxon>Bacillota</taxon>
        <taxon>Bacilli</taxon>
        <taxon>Bacillales</taxon>
        <taxon>Paenibacillaceae</taxon>
        <taxon>Paenibacillus</taxon>
    </lineage>
</organism>
<evidence type="ECO:0000256" key="1">
    <source>
        <dbReference type="ARBA" id="ARBA00001946"/>
    </source>
</evidence>
<gene>
    <name evidence="7" type="ORF">EJC50_15945</name>
</gene>
<evidence type="ECO:0000256" key="3">
    <source>
        <dbReference type="ARBA" id="ARBA00022723"/>
    </source>
</evidence>
<keyword evidence="3" id="KW-0479">Metal-binding</keyword>
<dbReference type="SUPFAM" id="SSF55811">
    <property type="entry name" value="Nudix"/>
    <property type="match status" value="1"/>
</dbReference>
<dbReference type="InterPro" id="IPR015797">
    <property type="entry name" value="NUDIX_hydrolase-like_dom_sf"/>
</dbReference>
<feature type="domain" description="Nudix hydrolase" evidence="6">
    <location>
        <begin position="1"/>
        <end position="134"/>
    </location>
</feature>
<evidence type="ECO:0000313" key="7">
    <source>
        <dbReference type="EMBL" id="AZN40989.1"/>
    </source>
</evidence>
<dbReference type="EMBL" id="CP034437">
    <property type="protein sequence ID" value="AZN40989.1"/>
    <property type="molecule type" value="Genomic_DNA"/>
</dbReference>
<dbReference type="PANTHER" id="PTHR43758:SF2">
    <property type="entry name" value="OXIDIZED PURINE NUCLEOSIDE TRIPHOSPHATE HYDROLASE"/>
    <property type="match status" value="1"/>
</dbReference>
<dbReference type="Gene3D" id="3.90.79.10">
    <property type="entry name" value="Nucleoside Triphosphate Pyrophosphohydrolase"/>
    <property type="match status" value="1"/>
</dbReference>
<sequence length="184" mass="21212">MIKYNIGFIHRNDQILLLNREKSSWMGAWNGVGGKLEEGESTRDSIEREIYEETGIKSGDLRITFKGLVTWQVDADYFGGMYLYTAELAADYPYSTPVKTDEGILDWKDIAWIMHPDNVGVATHLPKYLPYMLERQTCYNHYSVFKNGVLVSVTSYPVSEEIEWDRELLLAELDQLRIGGTMKR</sequence>
<dbReference type="OrthoDB" id="9804563at2"/>
<reference evidence="8" key="1">
    <citation type="submission" date="2018-12" db="EMBL/GenBank/DDBJ databases">
        <title>Genome sequence of Peanibacillus sp.</title>
        <authorList>
            <person name="Subramani G."/>
            <person name="Srinivasan S."/>
            <person name="Kim M.K."/>
        </authorList>
    </citation>
    <scope>NUCLEOTIDE SEQUENCE [LARGE SCALE GENOMIC DNA]</scope>
    <source>
        <strain evidence="8">18JY67-1</strain>
    </source>
</reference>
<dbReference type="CDD" id="cd18886">
    <property type="entry name" value="NUDIX_MutT_Nudt1"/>
    <property type="match status" value="1"/>
</dbReference>
<keyword evidence="5" id="KW-0460">Magnesium</keyword>
<dbReference type="GO" id="GO:0005737">
    <property type="term" value="C:cytoplasm"/>
    <property type="evidence" value="ECO:0007669"/>
    <property type="project" value="TreeGrafter"/>
</dbReference>
<proteinExistence type="inferred from homology"/>
<dbReference type="GO" id="GO:0046872">
    <property type="term" value="F:metal ion binding"/>
    <property type="evidence" value="ECO:0007669"/>
    <property type="project" value="UniProtKB-KW"/>
</dbReference>
<keyword evidence="4" id="KW-0378">Hydrolase</keyword>
<comment type="similarity">
    <text evidence="2">Belongs to the Nudix hydrolase family.</text>
</comment>
<accession>A0A3S9A5F8</accession>
<keyword evidence="8" id="KW-1185">Reference proteome</keyword>
<evidence type="ECO:0000313" key="8">
    <source>
        <dbReference type="Proteomes" id="UP000272528"/>
    </source>
</evidence>
<dbReference type="AlphaFoldDB" id="A0A3S9A5F8"/>
<name>A0A3S9A5F8_9BACL</name>
<dbReference type="RefSeq" id="WP_126016602.1">
    <property type="nucleotide sequence ID" value="NZ_CP034437.1"/>
</dbReference>
<comment type="cofactor">
    <cofactor evidence="1">
        <name>Mg(2+)</name>
        <dbReference type="ChEBI" id="CHEBI:18420"/>
    </cofactor>
</comment>
<evidence type="ECO:0000256" key="4">
    <source>
        <dbReference type="ARBA" id="ARBA00022801"/>
    </source>
</evidence>
<dbReference type="Proteomes" id="UP000272528">
    <property type="component" value="Chromosome"/>
</dbReference>
<dbReference type="GO" id="GO:0016818">
    <property type="term" value="F:hydrolase activity, acting on acid anhydrides, in phosphorus-containing anhydrides"/>
    <property type="evidence" value="ECO:0007669"/>
    <property type="project" value="TreeGrafter"/>
</dbReference>
<dbReference type="KEGG" id="palb:EJC50_15945"/>
<evidence type="ECO:0000256" key="5">
    <source>
        <dbReference type="ARBA" id="ARBA00022842"/>
    </source>
</evidence>
<dbReference type="PANTHER" id="PTHR43758">
    <property type="entry name" value="7,8-DIHYDRO-8-OXOGUANINE TRIPHOSPHATASE"/>
    <property type="match status" value="1"/>
</dbReference>
<evidence type="ECO:0000256" key="2">
    <source>
        <dbReference type="ARBA" id="ARBA00005582"/>
    </source>
</evidence>
<protein>
    <submittedName>
        <fullName evidence="7">8-oxo-dGTP diphosphatase</fullName>
    </submittedName>
</protein>
<dbReference type="Pfam" id="PF00293">
    <property type="entry name" value="NUDIX"/>
    <property type="match status" value="1"/>
</dbReference>
<dbReference type="InterPro" id="IPR000086">
    <property type="entry name" value="NUDIX_hydrolase_dom"/>
</dbReference>